<evidence type="ECO:0000256" key="7">
    <source>
        <dbReference type="ARBA" id="ARBA00023136"/>
    </source>
</evidence>
<evidence type="ECO:0000256" key="4">
    <source>
        <dbReference type="ARBA" id="ARBA00022679"/>
    </source>
</evidence>
<evidence type="ECO:0000256" key="8">
    <source>
        <dbReference type="ARBA" id="ARBA00023315"/>
    </source>
</evidence>
<dbReference type="GO" id="GO:0008374">
    <property type="term" value="F:O-acyltransferase activity"/>
    <property type="evidence" value="ECO:0007669"/>
    <property type="project" value="InterPro"/>
</dbReference>
<keyword evidence="6" id="KW-1133">Transmembrane helix</keyword>
<proteinExistence type="inferred from homology"/>
<evidence type="ECO:0000313" key="11">
    <source>
        <dbReference type="Proteomes" id="UP001420932"/>
    </source>
</evidence>
<evidence type="ECO:0000259" key="9">
    <source>
        <dbReference type="Pfam" id="PF13813"/>
    </source>
</evidence>
<evidence type="ECO:0000256" key="5">
    <source>
        <dbReference type="ARBA" id="ARBA00022692"/>
    </source>
</evidence>
<accession>A0AAP0KF56</accession>
<keyword evidence="5" id="KW-0812">Transmembrane</keyword>
<organism evidence="10 11">
    <name type="scientific">Stephania yunnanensis</name>
    <dbReference type="NCBI Taxonomy" id="152371"/>
    <lineage>
        <taxon>Eukaryota</taxon>
        <taxon>Viridiplantae</taxon>
        <taxon>Streptophyta</taxon>
        <taxon>Embryophyta</taxon>
        <taxon>Tracheophyta</taxon>
        <taxon>Spermatophyta</taxon>
        <taxon>Magnoliopsida</taxon>
        <taxon>Ranunculales</taxon>
        <taxon>Menispermaceae</taxon>
        <taxon>Menispermoideae</taxon>
        <taxon>Cissampelideae</taxon>
        <taxon>Stephania</taxon>
    </lineage>
</organism>
<evidence type="ECO:0000256" key="2">
    <source>
        <dbReference type="ARBA" id="ARBA00005179"/>
    </source>
</evidence>
<dbReference type="EMBL" id="JBBNAF010000004">
    <property type="protein sequence ID" value="KAK9151468.1"/>
    <property type="molecule type" value="Genomic_DNA"/>
</dbReference>
<dbReference type="Pfam" id="PF13813">
    <property type="entry name" value="MBOAT_2"/>
    <property type="match status" value="1"/>
</dbReference>
<feature type="domain" description="Wax synthase" evidence="9">
    <location>
        <begin position="67"/>
        <end position="135"/>
    </location>
</feature>
<gene>
    <name evidence="10" type="ORF">Syun_009777</name>
</gene>
<comment type="pathway">
    <text evidence="2">Secondary metabolite biosynthesis.</text>
</comment>
<dbReference type="Proteomes" id="UP001420932">
    <property type="component" value="Unassembled WGS sequence"/>
</dbReference>
<dbReference type="InterPro" id="IPR044851">
    <property type="entry name" value="Wax_synthase"/>
</dbReference>
<dbReference type="InterPro" id="IPR032805">
    <property type="entry name" value="Wax_synthase_dom"/>
</dbReference>
<sequence length="161" mass="18325">MREAIRDEETTLLTLCFLNRENTHSTRSHLHPNLILALYSLHVYLNTEILLTIFAAPTRALFKIEIEPQFDEPYLSTSLQDFRGRRWNLMVTGILRPIVYDPVRLHLGSVIGKRWGSACAVVASFVVSGLTHELIYDKGGAHLGSEVLCGSWRSALLWRFC</sequence>
<dbReference type="PANTHER" id="PTHR31595">
    <property type="entry name" value="LONG-CHAIN-ALCOHOL O-FATTY-ACYLTRANSFERASE 3-RELATED"/>
    <property type="match status" value="1"/>
</dbReference>
<dbReference type="GO" id="GO:0016020">
    <property type="term" value="C:membrane"/>
    <property type="evidence" value="ECO:0007669"/>
    <property type="project" value="UniProtKB-SubCell"/>
</dbReference>
<comment type="subcellular location">
    <subcellularLocation>
        <location evidence="1">Membrane</location>
        <topology evidence="1">Multi-pass membrane protein</topology>
    </subcellularLocation>
</comment>
<name>A0AAP0KF56_9MAGN</name>
<evidence type="ECO:0000313" key="10">
    <source>
        <dbReference type="EMBL" id="KAK9151468.1"/>
    </source>
</evidence>
<dbReference type="PANTHER" id="PTHR31595:SF57">
    <property type="entry name" value="OS04G0481900 PROTEIN"/>
    <property type="match status" value="1"/>
</dbReference>
<evidence type="ECO:0000256" key="6">
    <source>
        <dbReference type="ARBA" id="ARBA00022989"/>
    </source>
</evidence>
<evidence type="ECO:0000256" key="1">
    <source>
        <dbReference type="ARBA" id="ARBA00004141"/>
    </source>
</evidence>
<keyword evidence="11" id="KW-1185">Reference proteome</keyword>
<dbReference type="AlphaFoldDB" id="A0AAP0KF56"/>
<dbReference type="GO" id="GO:0006629">
    <property type="term" value="P:lipid metabolic process"/>
    <property type="evidence" value="ECO:0007669"/>
    <property type="project" value="InterPro"/>
</dbReference>
<reference evidence="10 11" key="1">
    <citation type="submission" date="2024-01" db="EMBL/GenBank/DDBJ databases">
        <title>Genome assemblies of Stephania.</title>
        <authorList>
            <person name="Yang L."/>
        </authorList>
    </citation>
    <scope>NUCLEOTIDE SEQUENCE [LARGE SCALE GENOMIC DNA]</scope>
    <source>
        <strain evidence="10">YNDBR</strain>
        <tissue evidence="10">Leaf</tissue>
    </source>
</reference>
<keyword evidence="8" id="KW-0012">Acyltransferase</keyword>
<evidence type="ECO:0000256" key="3">
    <source>
        <dbReference type="ARBA" id="ARBA00007282"/>
    </source>
</evidence>
<keyword evidence="7" id="KW-0472">Membrane</keyword>
<comment type="similarity">
    <text evidence="3">Belongs to the wax synthase family.</text>
</comment>
<comment type="caution">
    <text evidence="10">The sequence shown here is derived from an EMBL/GenBank/DDBJ whole genome shotgun (WGS) entry which is preliminary data.</text>
</comment>
<keyword evidence="4" id="KW-0808">Transferase</keyword>
<protein>
    <recommendedName>
        <fullName evidence="9">Wax synthase domain-containing protein</fullName>
    </recommendedName>
</protein>